<dbReference type="AlphaFoldDB" id="Q23W07"/>
<dbReference type="Proteomes" id="UP000009168">
    <property type="component" value="Unassembled WGS sequence"/>
</dbReference>
<feature type="compositionally biased region" description="Polar residues" evidence="1">
    <location>
        <begin position="171"/>
        <end position="185"/>
    </location>
</feature>
<accession>Q23W07</accession>
<feature type="region of interest" description="Disordered" evidence="1">
    <location>
        <begin position="171"/>
        <end position="200"/>
    </location>
</feature>
<evidence type="ECO:0000313" key="2">
    <source>
        <dbReference type="EMBL" id="EAS00698.1"/>
    </source>
</evidence>
<protein>
    <submittedName>
        <fullName evidence="2">Uncharacterized protein</fullName>
    </submittedName>
</protein>
<dbReference type="RefSeq" id="XP_001020943.1">
    <property type="nucleotide sequence ID" value="XM_001020943.1"/>
</dbReference>
<organism evidence="2 3">
    <name type="scientific">Tetrahymena thermophila (strain SB210)</name>
    <dbReference type="NCBI Taxonomy" id="312017"/>
    <lineage>
        <taxon>Eukaryota</taxon>
        <taxon>Sar</taxon>
        <taxon>Alveolata</taxon>
        <taxon>Ciliophora</taxon>
        <taxon>Intramacronucleata</taxon>
        <taxon>Oligohymenophorea</taxon>
        <taxon>Hymenostomatida</taxon>
        <taxon>Tetrahymenina</taxon>
        <taxon>Tetrahymenidae</taxon>
        <taxon>Tetrahymena</taxon>
    </lineage>
</organism>
<sequence>MEDQKDKLKNQEKQNNLKINDKIIETHSIDEADQDIQQDFNEKINAQAQMPPPLMINPNKNLKQEQISNNQEKKNGEILQPANAYQIPQVQEFDILKNSQGEFQIEDNQNLEMITPVTMPDNNHNYLKEKKSNNSNQTKNNQGTANQKQQQNQLVKKLFQKQSSQSVIIEHGLNTQTPSSLSNKENNGKDQQKLPKSKREIKQKKALLSLSTSNNIFGFLVKKSNQEVKAFSETENYHSDTFCCDMLYRDDCCLKQVLDLIFQFVFAPFRLMIFIIRICIACCEDDGDDDISNNSEENPCFTCCYNLIYCPFKCCGDWLNQFAFSIKQFICKSLWILPEQAVAFYNSNIQICLIQAGLFFKNCCFFTSYYKFLENLTDCCCLKPFHLLGECLMWLCSPQGFCQKFFKIINFVTCKIISVTCISKLFYCCYSKVQKPLKNNKEISISYFCGCAFDTTGDYEDIEQNL</sequence>
<feature type="compositionally biased region" description="Basic and acidic residues" evidence="1">
    <location>
        <begin position="186"/>
        <end position="200"/>
    </location>
</feature>
<dbReference type="KEGG" id="tet:TTHERM_00794240"/>
<feature type="compositionally biased region" description="Low complexity" evidence="1">
    <location>
        <begin position="133"/>
        <end position="154"/>
    </location>
</feature>
<dbReference type="HOGENOM" id="CLU_587280_0_0_1"/>
<gene>
    <name evidence="2" type="ORF">TTHERM_00794240</name>
</gene>
<proteinExistence type="predicted"/>
<evidence type="ECO:0000313" key="3">
    <source>
        <dbReference type="Proteomes" id="UP000009168"/>
    </source>
</evidence>
<reference evidence="3" key="1">
    <citation type="journal article" date="2006" name="PLoS Biol.">
        <title>Macronuclear genome sequence of the ciliate Tetrahymena thermophila, a model eukaryote.</title>
        <authorList>
            <person name="Eisen J.A."/>
            <person name="Coyne R.S."/>
            <person name="Wu M."/>
            <person name="Wu D."/>
            <person name="Thiagarajan M."/>
            <person name="Wortman J.R."/>
            <person name="Badger J.H."/>
            <person name="Ren Q."/>
            <person name="Amedeo P."/>
            <person name="Jones K.M."/>
            <person name="Tallon L.J."/>
            <person name="Delcher A.L."/>
            <person name="Salzberg S.L."/>
            <person name="Silva J.C."/>
            <person name="Haas B.J."/>
            <person name="Majoros W.H."/>
            <person name="Farzad M."/>
            <person name="Carlton J.M."/>
            <person name="Smith R.K. Jr."/>
            <person name="Garg J."/>
            <person name="Pearlman R.E."/>
            <person name="Karrer K.M."/>
            <person name="Sun L."/>
            <person name="Manning G."/>
            <person name="Elde N.C."/>
            <person name="Turkewitz A.P."/>
            <person name="Asai D.J."/>
            <person name="Wilkes D.E."/>
            <person name="Wang Y."/>
            <person name="Cai H."/>
            <person name="Collins K."/>
            <person name="Stewart B.A."/>
            <person name="Lee S.R."/>
            <person name="Wilamowska K."/>
            <person name="Weinberg Z."/>
            <person name="Ruzzo W.L."/>
            <person name="Wloga D."/>
            <person name="Gaertig J."/>
            <person name="Frankel J."/>
            <person name="Tsao C.-C."/>
            <person name="Gorovsky M.A."/>
            <person name="Keeling P.J."/>
            <person name="Waller R.F."/>
            <person name="Patron N.J."/>
            <person name="Cherry J.M."/>
            <person name="Stover N.A."/>
            <person name="Krieger C.J."/>
            <person name="del Toro C."/>
            <person name="Ryder H.F."/>
            <person name="Williamson S.C."/>
            <person name="Barbeau R.A."/>
            <person name="Hamilton E.P."/>
            <person name="Orias E."/>
        </authorList>
    </citation>
    <scope>NUCLEOTIDE SEQUENCE [LARGE SCALE GENOMIC DNA]</scope>
    <source>
        <strain evidence="3">SB210</strain>
    </source>
</reference>
<dbReference type="EMBL" id="GG662609">
    <property type="protein sequence ID" value="EAS00698.1"/>
    <property type="molecule type" value="Genomic_DNA"/>
</dbReference>
<dbReference type="InParanoid" id="Q23W07"/>
<name>Q23W07_TETTS</name>
<evidence type="ECO:0000256" key="1">
    <source>
        <dbReference type="SAM" id="MobiDB-lite"/>
    </source>
</evidence>
<keyword evidence="3" id="KW-1185">Reference proteome</keyword>
<dbReference type="GeneID" id="7825500"/>
<feature type="region of interest" description="Disordered" evidence="1">
    <location>
        <begin position="115"/>
        <end position="154"/>
    </location>
</feature>